<feature type="non-terminal residue" evidence="1">
    <location>
        <position position="1"/>
    </location>
</feature>
<sequence length="207" mass="23030">MTLLFSVISRLVCTLTIFFSSLLFSSIEDYYRIDLEPSSTNYGETGLMEIPSARFLPEGTLKMGISASYPYEFTFLTASPFSWFEATYRYVEEKNVLYGPAEYSGNQSLKDKGFDLKLRILKETYILPNIAIGLRDIAGTGRFSSEYLAASKRFGNLDLTLGLGFGILGADSNIRNPFISLNPGFKDRSAVQGQGGVFSIKDWFSGN</sequence>
<organism evidence="1">
    <name type="scientific">marine metagenome</name>
    <dbReference type="NCBI Taxonomy" id="408172"/>
    <lineage>
        <taxon>unclassified sequences</taxon>
        <taxon>metagenomes</taxon>
        <taxon>ecological metagenomes</taxon>
    </lineage>
</organism>
<dbReference type="InterPro" id="IPR010344">
    <property type="entry name" value="YbjH"/>
</dbReference>
<dbReference type="AlphaFoldDB" id="A0A382ZZ69"/>
<proteinExistence type="predicted"/>
<feature type="non-terminal residue" evidence="1">
    <location>
        <position position="207"/>
    </location>
</feature>
<name>A0A382ZZ69_9ZZZZ</name>
<reference evidence="1" key="1">
    <citation type="submission" date="2018-05" db="EMBL/GenBank/DDBJ databases">
        <authorList>
            <person name="Lanie J.A."/>
            <person name="Ng W.-L."/>
            <person name="Kazmierczak K.M."/>
            <person name="Andrzejewski T.M."/>
            <person name="Davidsen T.M."/>
            <person name="Wayne K.J."/>
            <person name="Tettelin H."/>
            <person name="Glass J.I."/>
            <person name="Rusch D."/>
            <person name="Podicherti R."/>
            <person name="Tsui H.-C.T."/>
            <person name="Winkler M.E."/>
        </authorList>
    </citation>
    <scope>NUCLEOTIDE SEQUENCE</scope>
</reference>
<dbReference type="Pfam" id="PF06082">
    <property type="entry name" value="YjbH"/>
    <property type="match status" value="1"/>
</dbReference>
<accession>A0A382ZZ69</accession>
<dbReference type="EMBL" id="UINC01187899">
    <property type="protein sequence ID" value="SVE00857.1"/>
    <property type="molecule type" value="Genomic_DNA"/>
</dbReference>
<gene>
    <name evidence="1" type="ORF">METZ01_LOCUS453711</name>
</gene>
<protein>
    <submittedName>
        <fullName evidence="1">Uncharacterized protein</fullName>
    </submittedName>
</protein>
<evidence type="ECO:0000313" key="1">
    <source>
        <dbReference type="EMBL" id="SVE00857.1"/>
    </source>
</evidence>